<gene>
    <name evidence="2" type="ORF">QYQ93_14275</name>
</gene>
<reference evidence="2 3" key="1">
    <citation type="submission" date="2023-07" db="EMBL/GenBank/DDBJ databases">
        <title>Plant endophyte Pseudomonas khavaziana can be used to control wheat stem rot.</title>
        <authorList>
            <person name="Guo S."/>
            <person name="Shen X."/>
        </authorList>
    </citation>
    <scope>NUCLEOTIDE SEQUENCE [LARGE SCALE GENOMIC DNA]</scope>
    <source>
        <strain evidence="2 3">SR9</strain>
    </source>
</reference>
<dbReference type="CDD" id="cd14743">
    <property type="entry name" value="PAAR_CT_1"/>
    <property type="match status" value="1"/>
</dbReference>
<proteinExistence type="predicted"/>
<dbReference type="EMBL" id="CP129946">
    <property type="protein sequence ID" value="WWA74020.1"/>
    <property type="molecule type" value="Genomic_DNA"/>
</dbReference>
<evidence type="ECO:0000256" key="1">
    <source>
        <dbReference type="SAM" id="MobiDB-lite"/>
    </source>
</evidence>
<dbReference type="Gene3D" id="2.60.200.60">
    <property type="match status" value="1"/>
</dbReference>
<dbReference type="Proteomes" id="UP001347174">
    <property type="component" value="Chromosome"/>
</dbReference>
<dbReference type="InterPro" id="IPR008727">
    <property type="entry name" value="PAAR_motif"/>
</dbReference>
<dbReference type="Pfam" id="PF05488">
    <property type="entry name" value="PAAR_motif"/>
    <property type="match status" value="1"/>
</dbReference>
<evidence type="ECO:0000313" key="3">
    <source>
        <dbReference type="Proteomes" id="UP001347174"/>
    </source>
</evidence>
<protein>
    <submittedName>
        <fullName evidence="2">PAAR domain-containing protein</fullName>
    </submittedName>
</protein>
<accession>A0ABZ2D6U1</accession>
<organism evidence="2 3">
    <name type="scientific">Pseudomonas khavaziana</name>
    <dbReference type="NCBI Taxonomy" id="2842351"/>
    <lineage>
        <taxon>Bacteria</taxon>
        <taxon>Pseudomonadati</taxon>
        <taxon>Pseudomonadota</taxon>
        <taxon>Gammaproteobacteria</taxon>
        <taxon>Pseudomonadales</taxon>
        <taxon>Pseudomonadaceae</taxon>
        <taxon>Pseudomonas</taxon>
    </lineage>
</organism>
<evidence type="ECO:0000313" key="2">
    <source>
        <dbReference type="EMBL" id="WWA74020.1"/>
    </source>
</evidence>
<keyword evidence="3" id="KW-1185">Reference proteome</keyword>
<dbReference type="RefSeq" id="WP_338474842.1">
    <property type="nucleotide sequence ID" value="NZ_CP129946.1"/>
</dbReference>
<sequence>MPKSIALHDTGTVVSGAQINGRAVARVGDQISCVAVILTGAPGTIIEGQPAARQGNSTSHAGSLVEGEPGWLVE</sequence>
<name>A0ABZ2D6U1_9PSED</name>
<feature type="region of interest" description="Disordered" evidence="1">
    <location>
        <begin position="48"/>
        <end position="74"/>
    </location>
</feature>